<sequence>MVRFPVVDTPFAYNVILGRPGLNAFRAVVSTYHQKMKFPTKNGIVEVTCDQKEARRCYNLSLKKGEDKGKMKRKERDEPEAPEQKKFKPERMEPIEEFKTVELIAHQPGKTTRIGSKMSRLVEIMMVEFLRENVDMFAWSPSDFRGINPEVIVHRLNVDPMTRLVKQKKRTFGAKRNKIIEEEVKKLLDAGYVSEVQYTDWLANVVVVLKASGK</sequence>
<evidence type="ECO:0008006" key="3">
    <source>
        <dbReference type="Google" id="ProtNLM"/>
    </source>
</evidence>
<dbReference type="Gene3D" id="3.10.10.10">
    <property type="entry name" value="HIV Type 1 Reverse Transcriptase, subunit A, domain 1"/>
    <property type="match status" value="1"/>
</dbReference>
<evidence type="ECO:0000256" key="1">
    <source>
        <dbReference type="SAM" id="MobiDB-lite"/>
    </source>
</evidence>
<feature type="region of interest" description="Disordered" evidence="1">
    <location>
        <begin position="66"/>
        <end position="87"/>
    </location>
</feature>
<reference evidence="2" key="2">
    <citation type="journal article" date="2024" name="Plant">
        <title>Genomic evolution and insights into agronomic trait innovations of Sesamum species.</title>
        <authorList>
            <person name="Miao H."/>
            <person name="Wang L."/>
            <person name="Qu L."/>
            <person name="Liu H."/>
            <person name="Sun Y."/>
            <person name="Le M."/>
            <person name="Wang Q."/>
            <person name="Wei S."/>
            <person name="Zheng Y."/>
            <person name="Lin W."/>
            <person name="Duan Y."/>
            <person name="Cao H."/>
            <person name="Xiong S."/>
            <person name="Wang X."/>
            <person name="Wei L."/>
            <person name="Li C."/>
            <person name="Ma Q."/>
            <person name="Ju M."/>
            <person name="Zhao R."/>
            <person name="Li G."/>
            <person name="Mu C."/>
            <person name="Tian Q."/>
            <person name="Mei H."/>
            <person name="Zhang T."/>
            <person name="Gao T."/>
            <person name="Zhang H."/>
        </authorList>
    </citation>
    <scope>NUCLEOTIDE SEQUENCE</scope>
    <source>
        <strain evidence="2">G02</strain>
    </source>
</reference>
<dbReference type="InterPro" id="IPR043502">
    <property type="entry name" value="DNA/RNA_pol_sf"/>
</dbReference>
<dbReference type="PANTHER" id="PTHR33240:SF15">
    <property type="entry name" value="GAG-PRO-LIKE PROTEIN"/>
    <property type="match status" value="1"/>
</dbReference>
<dbReference type="EMBL" id="JACGWJ010000026">
    <property type="protein sequence ID" value="KAL0313264.1"/>
    <property type="molecule type" value="Genomic_DNA"/>
</dbReference>
<comment type="caution">
    <text evidence="2">The sequence shown here is derived from an EMBL/GenBank/DDBJ whole genome shotgun (WGS) entry which is preliminary data.</text>
</comment>
<evidence type="ECO:0000313" key="2">
    <source>
        <dbReference type="EMBL" id="KAL0313264.1"/>
    </source>
</evidence>
<dbReference type="PANTHER" id="PTHR33240">
    <property type="entry name" value="OS08G0508500 PROTEIN"/>
    <property type="match status" value="1"/>
</dbReference>
<organism evidence="2">
    <name type="scientific">Sesamum radiatum</name>
    <name type="common">Black benniseed</name>
    <dbReference type="NCBI Taxonomy" id="300843"/>
    <lineage>
        <taxon>Eukaryota</taxon>
        <taxon>Viridiplantae</taxon>
        <taxon>Streptophyta</taxon>
        <taxon>Embryophyta</taxon>
        <taxon>Tracheophyta</taxon>
        <taxon>Spermatophyta</taxon>
        <taxon>Magnoliopsida</taxon>
        <taxon>eudicotyledons</taxon>
        <taxon>Gunneridae</taxon>
        <taxon>Pentapetalae</taxon>
        <taxon>asterids</taxon>
        <taxon>lamiids</taxon>
        <taxon>Lamiales</taxon>
        <taxon>Pedaliaceae</taxon>
        <taxon>Sesamum</taxon>
    </lineage>
</organism>
<accession>A0AAW2L300</accession>
<dbReference type="AlphaFoldDB" id="A0AAW2L300"/>
<protein>
    <recommendedName>
        <fullName evidence="3">Reverse transcriptase domain-containing protein</fullName>
    </recommendedName>
</protein>
<dbReference type="SUPFAM" id="SSF56672">
    <property type="entry name" value="DNA/RNA polymerases"/>
    <property type="match status" value="1"/>
</dbReference>
<name>A0AAW2L300_SESRA</name>
<reference evidence="2" key="1">
    <citation type="submission" date="2020-06" db="EMBL/GenBank/DDBJ databases">
        <authorList>
            <person name="Li T."/>
            <person name="Hu X."/>
            <person name="Zhang T."/>
            <person name="Song X."/>
            <person name="Zhang H."/>
            <person name="Dai N."/>
            <person name="Sheng W."/>
            <person name="Hou X."/>
            <person name="Wei L."/>
        </authorList>
    </citation>
    <scope>NUCLEOTIDE SEQUENCE</scope>
    <source>
        <strain evidence="2">G02</strain>
        <tissue evidence="2">Leaf</tissue>
    </source>
</reference>
<gene>
    <name evidence="2" type="ORF">Sradi_5725700</name>
</gene>
<proteinExistence type="predicted"/>